<name>A0A833EAI4_CALS0</name>
<comment type="caution">
    <text evidence="3">The sequence shown here is derived from an EMBL/GenBank/DDBJ whole genome shotgun (WGS) entry which is preliminary data.</text>
</comment>
<dbReference type="SUPFAM" id="SSF53756">
    <property type="entry name" value="UDP-Glycosyltransferase/glycogen phosphorylase"/>
    <property type="match status" value="1"/>
</dbReference>
<dbReference type="InterPro" id="IPR001296">
    <property type="entry name" value="Glyco_trans_1"/>
</dbReference>
<accession>A0A833EAI4</accession>
<dbReference type="EMBL" id="DQVM01000148">
    <property type="protein sequence ID" value="HIQ30404.1"/>
    <property type="molecule type" value="Genomic_DNA"/>
</dbReference>
<reference evidence="3" key="1">
    <citation type="journal article" date="2020" name="ISME J.">
        <title>Gammaproteobacteria mediating utilization of methyl-, sulfur- and petroleum organic compounds in deep ocean hydrothermal plumes.</title>
        <authorList>
            <person name="Zhou Z."/>
            <person name="Liu Y."/>
            <person name="Pan J."/>
            <person name="Cron B.R."/>
            <person name="Toner B.M."/>
            <person name="Anantharaman K."/>
            <person name="Breier J.A."/>
            <person name="Dick G.J."/>
            <person name="Li M."/>
        </authorList>
    </citation>
    <scope>NUCLEOTIDE SEQUENCE</scope>
    <source>
        <strain evidence="3">SZUA-1515</strain>
    </source>
</reference>
<evidence type="ECO:0000259" key="1">
    <source>
        <dbReference type="Pfam" id="PF00534"/>
    </source>
</evidence>
<proteinExistence type="predicted"/>
<dbReference type="InterPro" id="IPR028098">
    <property type="entry name" value="Glyco_trans_4-like_N"/>
</dbReference>
<protein>
    <submittedName>
        <fullName evidence="3">Glycosyltransferase family 1 protein</fullName>
    </submittedName>
</protein>
<evidence type="ECO:0000313" key="4">
    <source>
        <dbReference type="Proteomes" id="UP000608579"/>
    </source>
</evidence>
<evidence type="ECO:0000313" key="3">
    <source>
        <dbReference type="EMBL" id="HIQ30404.1"/>
    </source>
</evidence>
<dbReference type="GO" id="GO:0016757">
    <property type="term" value="F:glycosyltransferase activity"/>
    <property type="evidence" value="ECO:0007669"/>
    <property type="project" value="InterPro"/>
</dbReference>
<evidence type="ECO:0000259" key="2">
    <source>
        <dbReference type="Pfam" id="PF13439"/>
    </source>
</evidence>
<dbReference type="PANTHER" id="PTHR45947:SF3">
    <property type="entry name" value="SULFOQUINOVOSYL TRANSFERASE SQD2"/>
    <property type="match status" value="1"/>
</dbReference>
<dbReference type="Proteomes" id="UP000608579">
    <property type="component" value="Unassembled WGS sequence"/>
</dbReference>
<feature type="domain" description="Glycosyltransferase subfamily 4-like N-terminal" evidence="2">
    <location>
        <begin position="19"/>
        <end position="161"/>
    </location>
</feature>
<organism evidence="3 4">
    <name type="scientific">Caldiarchaeum subterraneum</name>
    <dbReference type="NCBI Taxonomy" id="311458"/>
    <lineage>
        <taxon>Archaea</taxon>
        <taxon>Nitrososphaerota</taxon>
        <taxon>Candidatus Caldarchaeales</taxon>
        <taxon>Candidatus Caldarchaeaceae</taxon>
        <taxon>Candidatus Caldarchaeum</taxon>
    </lineage>
</organism>
<gene>
    <name evidence="3" type="ORF">EYH45_07580</name>
</gene>
<dbReference type="AlphaFoldDB" id="A0A833EAI4"/>
<dbReference type="Gene3D" id="3.40.50.2000">
    <property type="entry name" value="Glycogen Phosphorylase B"/>
    <property type="match status" value="2"/>
</dbReference>
<dbReference type="Pfam" id="PF00534">
    <property type="entry name" value="Glycos_transf_1"/>
    <property type="match status" value="1"/>
</dbReference>
<sequence length="346" mass="39000">MAEGEAANILLISPTSVGIGGVAQHVSKLREKLENRGYNVKVVSSSNTIILKKKGLMNPSFTVSASFKTLLRKYDIIHAHNLPSSIPMRLSIGRKILTLHGFYSEQIKIIHGSTVGKIASWFEKRALRWPDVVTTVSKRDAEKYRQYGLEVVHIPNAVDLSDMPQSEKRLSNNPQVIYVGRLSREKGLEYLIKAIRILYEKRIYVDLVIVGDGPERDRIKYLADGLDNVHLLGALNHDETLKYIRGAEMLVIPSIVEGISTSILEAMALRTPVIATNVGGTTEIIQHMKNGILIQPRKPEQIADAITTILTDEQTRRHIIEEAYKTILHEYNWDTVINSYLRIYNL</sequence>
<dbReference type="CDD" id="cd03801">
    <property type="entry name" value="GT4_PimA-like"/>
    <property type="match status" value="1"/>
</dbReference>
<dbReference type="Pfam" id="PF13439">
    <property type="entry name" value="Glyco_transf_4"/>
    <property type="match status" value="1"/>
</dbReference>
<dbReference type="PANTHER" id="PTHR45947">
    <property type="entry name" value="SULFOQUINOVOSYL TRANSFERASE SQD2"/>
    <property type="match status" value="1"/>
</dbReference>
<feature type="domain" description="Glycosyl transferase family 1" evidence="1">
    <location>
        <begin position="166"/>
        <end position="325"/>
    </location>
</feature>
<keyword evidence="3" id="KW-0808">Transferase</keyword>
<dbReference type="InterPro" id="IPR050194">
    <property type="entry name" value="Glycosyltransferase_grp1"/>
</dbReference>